<accession>A0A0D5NNI9</accession>
<dbReference type="AlphaFoldDB" id="A0A0D5NNI9"/>
<evidence type="ECO:0000256" key="9">
    <source>
        <dbReference type="NCBIfam" id="TIGR01400"/>
    </source>
</evidence>
<evidence type="ECO:0000256" key="4">
    <source>
        <dbReference type="ARBA" id="ARBA00022475"/>
    </source>
</evidence>
<dbReference type="GO" id="GO:0009425">
    <property type="term" value="C:bacterial-type flagellum basal body"/>
    <property type="evidence" value="ECO:0007669"/>
    <property type="project" value="UniProtKB-SubCell"/>
</dbReference>
<evidence type="ECO:0000256" key="10">
    <source>
        <dbReference type="RuleBase" id="RU362071"/>
    </source>
</evidence>
<dbReference type="NCBIfam" id="TIGR01400">
    <property type="entry name" value="fliR"/>
    <property type="match status" value="1"/>
</dbReference>
<evidence type="ECO:0000256" key="1">
    <source>
        <dbReference type="ARBA" id="ARBA00002578"/>
    </source>
</evidence>
<dbReference type="Pfam" id="PF01311">
    <property type="entry name" value="Bac_export_1"/>
    <property type="match status" value="1"/>
</dbReference>
<evidence type="ECO:0000256" key="8">
    <source>
        <dbReference type="ARBA" id="ARBA00023143"/>
    </source>
</evidence>
<evidence type="ECO:0000256" key="3">
    <source>
        <dbReference type="ARBA" id="ARBA00021717"/>
    </source>
</evidence>
<dbReference type="GO" id="GO:0006605">
    <property type="term" value="P:protein targeting"/>
    <property type="evidence" value="ECO:0007669"/>
    <property type="project" value="UniProtKB-UniRule"/>
</dbReference>
<evidence type="ECO:0000256" key="6">
    <source>
        <dbReference type="ARBA" id="ARBA00022989"/>
    </source>
</evidence>
<feature type="transmembrane region" description="Helical" evidence="10">
    <location>
        <begin position="125"/>
        <end position="146"/>
    </location>
</feature>
<comment type="subcellular location">
    <subcellularLocation>
        <location evidence="10">Cell membrane</location>
        <topology evidence="10">Multi-pass membrane protein</topology>
    </subcellularLocation>
    <subcellularLocation>
        <location evidence="10">Bacterial flagellum basal body</location>
    </subcellularLocation>
</comment>
<keyword evidence="11" id="KW-0969">Cilium</keyword>
<dbReference type="RefSeq" id="WP_045672007.1">
    <property type="nucleotide sequence ID" value="NZ_CP011058.1"/>
</dbReference>
<comment type="similarity">
    <text evidence="2 10">Belongs to the FliR/MopE/SpaR family.</text>
</comment>
<dbReference type="GO" id="GO:0005886">
    <property type="term" value="C:plasma membrane"/>
    <property type="evidence" value="ECO:0007669"/>
    <property type="project" value="UniProtKB-SubCell"/>
</dbReference>
<keyword evidence="11" id="KW-0966">Cell projection</keyword>
<dbReference type="KEGG" id="pbj:VN24_20925"/>
<keyword evidence="5 10" id="KW-0812">Transmembrane</keyword>
<feature type="transmembrane region" description="Helical" evidence="10">
    <location>
        <begin position="75"/>
        <end position="97"/>
    </location>
</feature>
<dbReference type="EMBL" id="CP011058">
    <property type="protein sequence ID" value="AJY76582.1"/>
    <property type="molecule type" value="Genomic_DNA"/>
</dbReference>
<keyword evidence="8 10" id="KW-0975">Bacterial flagellum</keyword>
<proteinExistence type="inferred from homology"/>
<feature type="transmembrane region" description="Helical" evidence="10">
    <location>
        <begin position="158"/>
        <end position="175"/>
    </location>
</feature>
<feature type="transmembrane region" description="Helical" evidence="10">
    <location>
        <begin position="7"/>
        <end position="29"/>
    </location>
</feature>
<evidence type="ECO:0000256" key="7">
    <source>
        <dbReference type="ARBA" id="ARBA00023136"/>
    </source>
</evidence>
<dbReference type="InterPro" id="IPR002010">
    <property type="entry name" value="T3SS_IM_R"/>
</dbReference>
<dbReference type="PATRIC" id="fig|1126833.4.peg.4600"/>
<dbReference type="OrthoDB" id="9807748at2"/>
<keyword evidence="6 10" id="KW-1133">Transmembrane helix</keyword>
<feature type="transmembrane region" description="Helical" evidence="10">
    <location>
        <begin position="35"/>
        <end position="55"/>
    </location>
</feature>
<evidence type="ECO:0000313" key="12">
    <source>
        <dbReference type="Proteomes" id="UP000032633"/>
    </source>
</evidence>
<evidence type="ECO:0000256" key="2">
    <source>
        <dbReference type="ARBA" id="ARBA00009772"/>
    </source>
</evidence>
<evidence type="ECO:0000256" key="5">
    <source>
        <dbReference type="ARBA" id="ARBA00022692"/>
    </source>
</evidence>
<dbReference type="GO" id="GO:0044780">
    <property type="term" value="P:bacterial-type flagellum assembly"/>
    <property type="evidence" value="ECO:0007669"/>
    <property type="project" value="UniProtKB-UniRule"/>
</dbReference>
<name>A0A0D5NNI9_9BACL</name>
<evidence type="ECO:0000313" key="11">
    <source>
        <dbReference type="EMBL" id="AJY76582.1"/>
    </source>
</evidence>
<keyword evidence="11" id="KW-0282">Flagellum</keyword>
<dbReference type="PANTHER" id="PTHR30065">
    <property type="entry name" value="FLAGELLAR BIOSYNTHETIC PROTEIN FLIR"/>
    <property type="match status" value="1"/>
</dbReference>
<keyword evidence="7 10" id="KW-0472">Membrane</keyword>
<gene>
    <name evidence="11" type="ORF">VN24_20925</name>
</gene>
<reference evidence="12" key="2">
    <citation type="submission" date="2015-03" db="EMBL/GenBank/DDBJ databases">
        <title>Genome sequence of Paenibacillus beijingensis strain DSM 24997T.</title>
        <authorList>
            <person name="Kwak Y."/>
            <person name="Shin J.-H."/>
        </authorList>
    </citation>
    <scope>NUCLEOTIDE SEQUENCE [LARGE SCALE GENOMIC DNA]</scope>
    <source>
        <strain evidence="12">DSM 24997</strain>
    </source>
</reference>
<keyword evidence="12" id="KW-1185">Reference proteome</keyword>
<reference evidence="11 12" key="1">
    <citation type="journal article" date="2015" name="J. Biotechnol.">
        <title>Complete genome sequence of Paenibacillus beijingensis 7188(T) (=DSM 24997(T)), a novel rhizobacterium from jujube garden soil.</title>
        <authorList>
            <person name="Kwak Y."/>
            <person name="Shin J.H."/>
        </authorList>
    </citation>
    <scope>NUCLEOTIDE SEQUENCE [LARGE SCALE GENOMIC DNA]</scope>
    <source>
        <strain evidence="11 12">DSM 24997</strain>
    </source>
</reference>
<dbReference type="PANTHER" id="PTHR30065:SF1">
    <property type="entry name" value="SURFACE PRESENTATION OF ANTIGENS PROTEIN SPAR"/>
    <property type="match status" value="1"/>
</dbReference>
<dbReference type="HOGENOM" id="CLU_063626_2_3_9"/>
<organism evidence="11 12">
    <name type="scientific">Paenibacillus beijingensis</name>
    <dbReference type="NCBI Taxonomy" id="1126833"/>
    <lineage>
        <taxon>Bacteria</taxon>
        <taxon>Bacillati</taxon>
        <taxon>Bacillota</taxon>
        <taxon>Bacilli</taxon>
        <taxon>Bacillales</taxon>
        <taxon>Paenibacillaceae</taxon>
        <taxon>Paenibacillus</taxon>
    </lineage>
</organism>
<dbReference type="PRINTS" id="PR00953">
    <property type="entry name" value="TYPE3IMRPROT"/>
</dbReference>
<feature type="transmembrane region" description="Helical" evidence="10">
    <location>
        <begin position="181"/>
        <end position="203"/>
    </location>
</feature>
<keyword evidence="4 10" id="KW-1003">Cell membrane</keyword>
<sequence>MELLLNGFPIFLLIFCRITAFFVVAPIFSTNSVPATFKVGLGFFVSVLVFLVYGVKQSIVPDATYLLEVAKEIMVGLLLGYVVYLFFSVVHYAGAFIDMQVGFSMVNVIDPLSGVSSPLTGNLKYMLLALVFLSMNGHHYLLKALMESYQWIPLQSELFAAVGNGTVSGILIRFFSQSFLLALQLSAPIMVAMFLTDVGLGFLARTAPQYNVFVIGAPLKILVGMIMLILLMPTLGLLFDKLFSVLFHALDELVVSIQPSRAGGP</sequence>
<feature type="transmembrane region" description="Helical" evidence="10">
    <location>
        <begin position="210"/>
        <end position="232"/>
    </location>
</feature>
<dbReference type="InterPro" id="IPR006303">
    <property type="entry name" value="FliR"/>
</dbReference>
<dbReference type="STRING" id="1126833.VN24_20925"/>
<dbReference type="Proteomes" id="UP000032633">
    <property type="component" value="Chromosome"/>
</dbReference>
<protein>
    <recommendedName>
        <fullName evidence="3 9">Flagellar biosynthetic protein FliR</fullName>
    </recommendedName>
</protein>
<comment type="function">
    <text evidence="1 10">Role in flagellar biosynthesis.</text>
</comment>